<evidence type="ECO:0000256" key="1">
    <source>
        <dbReference type="SAM" id="MobiDB-lite"/>
    </source>
</evidence>
<organism evidence="3 4">
    <name type="scientific">Penicillium daleae</name>
    <dbReference type="NCBI Taxonomy" id="63821"/>
    <lineage>
        <taxon>Eukaryota</taxon>
        <taxon>Fungi</taxon>
        <taxon>Dikarya</taxon>
        <taxon>Ascomycota</taxon>
        <taxon>Pezizomycotina</taxon>
        <taxon>Eurotiomycetes</taxon>
        <taxon>Eurotiomycetidae</taxon>
        <taxon>Eurotiales</taxon>
        <taxon>Aspergillaceae</taxon>
        <taxon>Penicillium</taxon>
    </lineage>
</organism>
<feature type="compositionally biased region" description="Basic and acidic residues" evidence="1">
    <location>
        <begin position="69"/>
        <end position="79"/>
    </location>
</feature>
<dbReference type="AlphaFoldDB" id="A0AAD6BZQ3"/>
<dbReference type="InterPro" id="IPR051513">
    <property type="entry name" value="Tectonin_beta-prop"/>
</dbReference>
<evidence type="ECO:0000313" key="4">
    <source>
        <dbReference type="Proteomes" id="UP001213681"/>
    </source>
</evidence>
<feature type="region of interest" description="Disordered" evidence="1">
    <location>
        <begin position="69"/>
        <end position="152"/>
    </location>
</feature>
<evidence type="ECO:0000259" key="2">
    <source>
        <dbReference type="SMART" id="SM00694"/>
    </source>
</evidence>
<protein>
    <submittedName>
        <fullName evidence="3">Meiotically protein</fullName>
    </submittedName>
</protein>
<reference evidence="3" key="1">
    <citation type="submission" date="2022-12" db="EMBL/GenBank/DDBJ databases">
        <authorList>
            <person name="Petersen C."/>
        </authorList>
    </citation>
    <scope>NUCLEOTIDE SEQUENCE</scope>
    <source>
        <strain evidence="3">IBT 16125</strain>
    </source>
</reference>
<dbReference type="Proteomes" id="UP001213681">
    <property type="component" value="Unassembled WGS sequence"/>
</dbReference>
<dbReference type="GO" id="GO:0016020">
    <property type="term" value="C:membrane"/>
    <property type="evidence" value="ECO:0007669"/>
    <property type="project" value="InterPro"/>
</dbReference>
<feature type="region of interest" description="Disordered" evidence="1">
    <location>
        <begin position="1"/>
        <end position="45"/>
    </location>
</feature>
<feature type="compositionally biased region" description="Basic and acidic residues" evidence="1">
    <location>
        <begin position="407"/>
        <end position="428"/>
    </location>
</feature>
<name>A0AAD6BZQ3_9EURO</name>
<dbReference type="EMBL" id="JAPVEA010000008">
    <property type="protein sequence ID" value="KAJ5439983.1"/>
    <property type="molecule type" value="Genomic_DNA"/>
</dbReference>
<reference evidence="3" key="2">
    <citation type="journal article" date="2023" name="IMA Fungus">
        <title>Comparative genomic study of the Penicillium genus elucidates a diverse pangenome and 15 lateral gene transfer events.</title>
        <authorList>
            <person name="Petersen C."/>
            <person name="Sorensen T."/>
            <person name="Nielsen M.R."/>
            <person name="Sondergaard T.E."/>
            <person name="Sorensen J.L."/>
            <person name="Fitzpatrick D.A."/>
            <person name="Frisvad J.C."/>
            <person name="Nielsen K.L."/>
        </authorList>
    </citation>
    <scope>NUCLEOTIDE SEQUENCE</scope>
    <source>
        <strain evidence="3">IBT 16125</strain>
    </source>
</reference>
<gene>
    <name evidence="3" type="ORF">N7458_010981</name>
</gene>
<feature type="compositionally biased region" description="Low complexity" evidence="1">
    <location>
        <begin position="80"/>
        <end position="90"/>
    </location>
</feature>
<accession>A0AAD6BZQ3</accession>
<dbReference type="SMART" id="SM00694">
    <property type="entry name" value="DysFC"/>
    <property type="match status" value="1"/>
</dbReference>
<feature type="region of interest" description="Disordered" evidence="1">
    <location>
        <begin position="402"/>
        <end position="436"/>
    </location>
</feature>
<dbReference type="PANTHER" id="PTHR23250">
    <property type="entry name" value="DYSFERLIN-RELATED"/>
    <property type="match status" value="1"/>
</dbReference>
<sequence>MDNSNGIFLVDNTDPSQQPTSGESSRQTSTLDRQRTLTKHLSRATVSGRLAKRKYAKWQPERLGLTSDTEHLLSRESSRARGSISAASSAGPVSRQSSRERTGTFSGAGAGAGADKGSSEIDTADFAPLRSLTTTNETTESNGLTQAPTTTEQPKLLSEIDILYENQRGWFFFGIPLYSHSSLLNFDPSAWMTQDKRPSAVNITNAQVPDPSWEWAWRTWYVDMSGDVDEQGWQYAFSFSSSQWHGTHPWFHSYVRRRRWVRLRTKISERRHRGRSDFERAHMLNEDYFTIHSSKVRSREQSVVGLSRVETGFLSRVGSKVEEETHMEEIGDIPSLLHALKQTSIDREKIDALKKFIEEGGEELYYLNDKIPEIMPMFLFQASRWQFISFLTETIDNLTIQLSDPNSQDKDKIERKRDSLARAAESGKSHVTGPDVFTDTYGESATGLLDLTPVSRHDTLLSRRSQMTDEPLHVLKQKKIKGIPKEAEVGREDHIY</sequence>
<dbReference type="InterPro" id="IPR006614">
    <property type="entry name" value="Peroxin/Ferlin"/>
</dbReference>
<dbReference type="GeneID" id="81604606"/>
<comment type="caution">
    <text evidence="3">The sequence shown here is derived from an EMBL/GenBank/DDBJ whole genome shotgun (WGS) entry which is preliminary data.</text>
</comment>
<dbReference type="RefSeq" id="XP_056763212.1">
    <property type="nucleotide sequence ID" value="XM_056914363.1"/>
</dbReference>
<dbReference type="PANTHER" id="PTHR23250:SF1">
    <property type="entry name" value="TECTONIN BETA-PROPELLER REPEAT-CONTAINING PROTEIN 1"/>
    <property type="match status" value="1"/>
</dbReference>
<feature type="compositionally biased region" description="Low complexity" evidence="1">
    <location>
        <begin position="131"/>
        <end position="145"/>
    </location>
</feature>
<feature type="domain" description="Peroxin/Ferlin" evidence="2">
    <location>
        <begin position="232"/>
        <end position="267"/>
    </location>
</feature>
<keyword evidence="4" id="KW-1185">Reference proteome</keyword>
<evidence type="ECO:0000313" key="3">
    <source>
        <dbReference type="EMBL" id="KAJ5439983.1"/>
    </source>
</evidence>
<feature type="compositionally biased region" description="Polar residues" evidence="1">
    <location>
        <begin position="13"/>
        <end position="31"/>
    </location>
</feature>
<proteinExistence type="predicted"/>